<feature type="domain" description="Response regulatory" evidence="2">
    <location>
        <begin position="1"/>
        <end position="99"/>
    </location>
</feature>
<reference evidence="3 4" key="1">
    <citation type="submission" date="2014-01" db="EMBL/GenBank/DDBJ databases">
        <title>Roseivivax isoporae LMG 25204 Genome Sequencing.</title>
        <authorList>
            <person name="Lai Q."/>
            <person name="Li G."/>
            <person name="Shao Z."/>
        </authorList>
    </citation>
    <scope>NUCLEOTIDE SEQUENCE [LARGE SCALE GENOMIC DNA]</scope>
    <source>
        <strain evidence="3 4">LMG 25204</strain>
    </source>
</reference>
<evidence type="ECO:0000313" key="3">
    <source>
        <dbReference type="EMBL" id="ETX30077.1"/>
    </source>
</evidence>
<keyword evidence="1" id="KW-0597">Phosphoprotein</keyword>
<dbReference type="InterPro" id="IPR001789">
    <property type="entry name" value="Sig_transdc_resp-reg_receiver"/>
</dbReference>
<gene>
    <name evidence="3" type="ORF">RISW2_17945</name>
</gene>
<dbReference type="AlphaFoldDB" id="X7FB19"/>
<dbReference type="PROSITE" id="PS50110">
    <property type="entry name" value="RESPONSE_REGULATORY"/>
    <property type="match status" value="1"/>
</dbReference>
<dbReference type="Proteomes" id="UP000023430">
    <property type="component" value="Unassembled WGS sequence"/>
</dbReference>
<keyword evidence="4" id="KW-1185">Reference proteome</keyword>
<evidence type="ECO:0000256" key="1">
    <source>
        <dbReference type="PROSITE-ProRule" id="PRU00169"/>
    </source>
</evidence>
<protein>
    <submittedName>
        <fullName evidence="3">Chemotaxis protein CheY</fullName>
    </submittedName>
</protein>
<comment type="caution">
    <text evidence="3">The sequence shown here is derived from an EMBL/GenBank/DDBJ whole genome shotgun (WGS) entry which is preliminary data.</text>
</comment>
<name>X7FB19_9RHOB</name>
<dbReference type="GO" id="GO:0000160">
    <property type="term" value="P:phosphorelay signal transduction system"/>
    <property type="evidence" value="ECO:0007669"/>
    <property type="project" value="InterPro"/>
</dbReference>
<dbReference type="InterPro" id="IPR011006">
    <property type="entry name" value="CheY-like_superfamily"/>
</dbReference>
<feature type="modified residue" description="4-aspartylphosphate" evidence="1">
    <location>
        <position position="42"/>
    </location>
</feature>
<evidence type="ECO:0000313" key="4">
    <source>
        <dbReference type="Proteomes" id="UP000023430"/>
    </source>
</evidence>
<evidence type="ECO:0000259" key="2">
    <source>
        <dbReference type="PROSITE" id="PS50110"/>
    </source>
</evidence>
<dbReference type="eggNOG" id="COG0784">
    <property type="taxonomic scope" value="Bacteria"/>
</dbReference>
<proteinExistence type="predicted"/>
<dbReference type="SUPFAM" id="SSF52172">
    <property type="entry name" value="CheY-like"/>
    <property type="match status" value="1"/>
</dbReference>
<sequence>MIALDIQLELEAAGWTVVGPALTLRRARELLSTGTFRLALLDINVGRDTSFDFAQACIDADIRVVFMTGHSNQRLPEALRCCDLIRKPVQMRELTAMLG</sequence>
<dbReference type="STRING" id="1449351.RISW2_17945"/>
<organism evidence="3 4">
    <name type="scientific">Roseivivax isoporae LMG 25204</name>
    <dbReference type="NCBI Taxonomy" id="1449351"/>
    <lineage>
        <taxon>Bacteria</taxon>
        <taxon>Pseudomonadati</taxon>
        <taxon>Pseudomonadota</taxon>
        <taxon>Alphaproteobacteria</taxon>
        <taxon>Rhodobacterales</taxon>
        <taxon>Roseobacteraceae</taxon>
        <taxon>Roseivivax</taxon>
    </lineage>
</organism>
<accession>X7FB19</accession>
<dbReference type="EMBL" id="JAME01000005">
    <property type="protein sequence ID" value="ETX30077.1"/>
    <property type="molecule type" value="Genomic_DNA"/>
</dbReference>
<dbReference type="Gene3D" id="3.40.50.2300">
    <property type="match status" value="1"/>
</dbReference>